<accession>A0ABD3MJR8</accession>
<evidence type="ECO:0000256" key="7">
    <source>
        <dbReference type="SAM" id="MobiDB-lite"/>
    </source>
</evidence>
<evidence type="ECO:0000313" key="10">
    <source>
        <dbReference type="Proteomes" id="UP001530315"/>
    </source>
</evidence>
<keyword evidence="4" id="KW-0418">Kinase</keyword>
<evidence type="ECO:0000256" key="1">
    <source>
        <dbReference type="ARBA" id="ARBA00022527"/>
    </source>
</evidence>
<dbReference type="Pfam" id="PF00069">
    <property type="entry name" value="Pkinase"/>
    <property type="match status" value="1"/>
</dbReference>
<dbReference type="EMBL" id="JALLAZ020001779">
    <property type="protein sequence ID" value="KAL3764326.1"/>
    <property type="molecule type" value="Genomic_DNA"/>
</dbReference>
<evidence type="ECO:0000256" key="3">
    <source>
        <dbReference type="ARBA" id="ARBA00022741"/>
    </source>
</evidence>
<keyword evidence="1" id="KW-0723">Serine/threonine-protein kinase</keyword>
<feature type="region of interest" description="Disordered" evidence="7">
    <location>
        <begin position="1472"/>
        <end position="1500"/>
    </location>
</feature>
<feature type="region of interest" description="Disordered" evidence="7">
    <location>
        <begin position="582"/>
        <end position="607"/>
    </location>
</feature>
<feature type="region of interest" description="Disordered" evidence="7">
    <location>
        <begin position="424"/>
        <end position="457"/>
    </location>
</feature>
<dbReference type="InterPro" id="IPR017441">
    <property type="entry name" value="Protein_kinase_ATP_BS"/>
</dbReference>
<dbReference type="PROSITE" id="PS50011">
    <property type="entry name" value="PROTEIN_KINASE_DOM"/>
    <property type="match status" value="1"/>
</dbReference>
<organism evidence="9 10">
    <name type="scientific">Stephanodiscus triporus</name>
    <dbReference type="NCBI Taxonomy" id="2934178"/>
    <lineage>
        <taxon>Eukaryota</taxon>
        <taxon>Sar</taxon>
        <taxon>Stramenopiles</taxon>
        <taxon>Ochrophyta</taxon>
        <taxon>Bacillariophyta</taxon>
        <taxon>Coscinodiscophyceae</taxon>
        <taxon>Thalassiosirophycidae</taxon>
        <taxon>Stephanodiscales</taxon>
        <taxon>Stephanodiscaceae</taxon>
        <taxon>Stephanodiscus</taxon>
    </lineage>
</organism>
<feature type="domain" description="Protein kinase" evidence="8">
    <location>
        <begin position="529"/>
        <end position="954"/>
    </location>
</feature>
<dbReference type="Gene3D" id="3.30.200.20">
    <property type="entry name" value="Phosphorylase Kinase, domain 1"/>
    <property type="match status" value="1"/>
</dbReference>
<dbReference type="Gene3D" id="1.10.510.10">
    <property type="entry name" value="Transferase(Phosphotransferase) domain 1"/>
    <property type="match status" value="1"/>
</dbReference>
<protein>
    <recommendedName>
        <fullName evidence="8">Protein kinase domain-containing protein</fullName>
    </recommendedName>
</protein>
<reference evidence="9 10" key="1">
    <citation type="submission" date="2024-10" db="EMBL/GenBank/DDBJ databases">
        <title>Updated reference genomes for cyclostephanoid diatoms.</title>
        <authorList>
            <person name="Roberts W.R."/>
            <person name="Alverson A.J."/>
        </authorList>
    </citation>
    <scope>NUCLEOTIDE SEQUENCE [LARGE SCALE GENOMIC DNA]</scope>
    <source>
        <strain evidence="9 10">AJA276-08</strain>
    </source>
</reference>
<dbReference type="PANTHER" id="PTHR24058:SF17">
    <property type="entry name" value="HOMEODOMAIN INTERACTING PROTEIN KINASE, ISOFORM D"/>
    <property type="match status" value="1"/>
</dbReference>
<dbReference type="PROSITE" id="PS00107">
    <property type="entry name" value="PROTEIN_KINASE_ATP"/>
    <property type="match status" value="1"/>
</dbReference>
<evidence type="ECO:0000256" key="4">
    <source>
        <dbReference type="ARBA" id="ARBA00022777"/>
    </source>
</evidence>
<feature type="region of interest" description="Disordered" evidence="7">
    <location>
        <begin position="723"/>
        <end position="752"/>
    </location>
</feature>
<evidence type="ECO:0000256" key="6">
    <source>
        <dbReference type="PROSITE-ProRule" id="PRU10141"/>
    </source>
</evidence>
<feature type="binding site" evidence="6">
    <location>
        <position position="558"/>
    </location>
    <ligand>
        <name>ATP</name>
        <dbReference type="ChEBI" id="CHEBI:30616"/>
    </ligand>
</feature>
<feature type="region of interest" description="Disordered" evidence="7">
    <location>
        <begin position="1"/>
        <end position="63"/>
    </location>
</feature>
<evidence type="ECO:0000313" key="9">
    <source>
        <dbReference type="EMBL" id="KAL3764326.1"/>
    </source>
</evidence>
<proteinExistence type="predicted"/>
<dbReference type="PROSITE" id="PS00108">
    <property type="entry name" value="PROTEIN_KINASE_ST"/>
    <property type="match status" value="1"/>
</dbReference>
<feature type="compositionally biased region" description="Low complexity" evidence="7">
    <location>
        <begin position="38"/>
        <end position="51"/>
    </location>
</feature>
<feature type="compositionally biased region" description="Polar residues" evidence="7">
    <location>
        <begin position="9"/>
        <end position="37"/>
    </location>
</feature>
<dbReference type="Proteomes" id="UP001530315">
    <property type="component" value="Unassembled WGS sequence"/>
</dbReference>
<evidence type="ECO:0000259" key="8">
    <source>
        <dbReference type="PROSITE" id="PS50011"/>
    </source>
</evidence>
<feature type="compositionally biased region" description="Polar residues" evidence="7">
    <location>
        <begin position="1016"/>
        <end position="1032"/>
    </location>
</feature>
<comment type="caution">
    <text evidence="9">The sequence shown here is derived from an EMBL/GenBank/DDBJ whole genome shotgun (WGS) entry which is preliminary data.</text>
</comment>
<dbReference type="InterPro" id="IPR011009">
    <property type="entry name" value="Kinase-like_dom_sf"/>
</dbReference>
<dbReference type="PANTHER" id="PTHR24058">
    <property type="entry name" value="DUAL SPECIFICITY PROTEIN KINASE"/>
    <property type="match status" value="1"/>
</dbReference>
<gene>
    <name evidence="9" type="ORF">ACHAW5_008923</name>
</gene>
<feature type="compositionally biased region" description="Polar residues" evidence="7">
    <location>
        <begin position="1477"/>
        <end position="1488"/>
    </location>
</feature>
<dbReference type="SMART" id="SM00220">
    <property type="entry name" value="S_TKc"/>
    <property type="match status" value="1"/>
</dbReference>
<keyword evidence="5 6" id="KW-0067">ATP-binding</keyword>
<dbReference type="SUPFAM" id="SSF56112">
    <property type="entry name" value="Protein kinase-like (PK-like)"/>
    <property type="match status" value="1"/>
</dbReference>
<feature type="region of interest" description="Disordered" evidence="7">
    <location>
        <begin position="299"/>
        <end position="326"/>
    </location>
</feature>
<dbReference type="GO" id="GO:0004674">
    <property type="term" value="F:protein serine/threonine kinase activity"/>
    <property type="evidence" value="ECO:0007669"/>
    <property type="project" value="UniProtKB-KW"/>
</dbReference>
<sequence>MDQKKDSSKINNSSAGRQLRQSRGVPSQSSHIQVQTESQPQQNQPPVNSQPRGSGGQPQSLMTDENNSLLSSIIYDRTIKVPKMNYADHGSRGVATFPVYHQLGGDDNSTLGVGIPVDGRHRSDVAGLPPSLPSSVQMQLQMQQMMHQQQQSSLQNALLRQSHNSQENRFPQQQHGQYQLVPPPSNIAGVMGSGYAPSMMGNNAVPQQFQHSNGQTTSSDYSALMGGSSGPPMWGGGLSNVGGSIMNDTSYTALMHALNAQMAANQAAIHLMESHAETFAGEENRAINDASMGSINNVGLNANSKTPDTRISPGETRNGKKRVSPSIPLCSSQLIGGAMGNGGGTGTSIAGNITVGMKSVAEEGEESVLGSSSKNGPMMNLLQQQQFLNSSNTTVAGVGVNQVVVPHGLLSAVLGQGLNQSLEDQSHLQAKKSSLENDEPSSSSSPNNVAIDDQKASKCRHGEVLTNPSVPSANSGLDNAEGNLIVRRGDVLRIPQKNVHSHPPSTLGAAESRTSGSNNRDEEEDHVEYRVISLLGQGTFAQVFHCIEQRSKNCVAVKIVKNKPAYTRQAAVEIDVFRKLYSSSGGGEDRSENTVEDGNDSCNATATSGGTNNSSFISFDDSPSKATTPLNDKSTIRLMCYFMHSSHLCLVFEMLGPNLYELLKKRQFRGLPIGAVRSLVRQATEGIKLLGKKNVVHCDLKPENILMVRSDVESAIADCKRKGDVLSSGSGRKGDKIIGASRPDKPPESEEEEEQWIKLIDFGSACFEGQTTHTYIQSRFYRSPEILIGLPYDSAIDIWSLGCVAAELFLGLPILPGVHEHDQLGRILEMIGPMPDWMLEQGSKSGKFFNNLDNRSDANASVKTWGFKTRQEYISVLTEEEKRSKGGLSKLEQQQTSRYFKKTRLEDIVMHHGVCNTAKEREQLGLFVHFLKGVLEIDPWKRWTAHQASMHPFLTGSSVYRIKASNPRDVGSNGTCLGVKPSDILWVPPWDASISKRKLVALQKTKEKAAQQTQAVNSSRGGRNAMRNSFTDVSVGGGRIPISQSVPEASAMVPNMQVPQYPAQGHIYGSPLRTKTKLEPPSRTASVASQMAGMSDAMLLERALSNISGKTSPPRTLSNGGQAMHTTYPTALSASWGSFGMPLSYQQLADIGAPGPLHWVGRSFSENMYPDQIAAQQHLQASLPGLYDAALLQQPPPPPTFMGAQSFSGAYYEGMPSGHHPYVESELGYALQRPGVVPGMGNDAFVAFRRQSSNSNAAFLAHQSQMLSASLNNLSSSTPRNYGVPPSSNMNYLSAISPGGLLLQKLGLQELMLGNQSNFHVDAGTSLLAQQLEQYSQSDQYVGHQQSVSTSGISHDASSGMLDPGSYHGGYDMTSASAPLPLATLPYNTQNASSNDSVSGGQQHQNIAPTHAVMHSGSYHGGYDATSASFPYNIHSASFSDFSSTMQQQHQNISQMHPQLRRIQGNGYDQMLYPSGPEQNGQHGNSGHPNHWSPHRPAMG</sequence>
<feature type="region of interest" description="Disordered" evidence="7">
    <location>
        <begin position="1011"/>
        <end position="1033"/>
    </location>
</feature>
<evidence type="ECO:0000256" key="2">
    <source>
        <dbReference type="ARBA" id="ARBA00022679"/>
    </source>
</evidence>
<dbReference type="GO" id="GO:0005524">
    <property type="term" value="F:ATP binding"/>
    <property type="evidence" value="ECO:0007669"/>
    <property type="project" value="UniProtKB-UniRule"/>
</dbReference>
<dbReference type="InterPro" id="IPR000719">
    <property type="entry name" value="Prot_kinase_dom"/>
</dbReference>
<evidence type="ECO:0000256" key="5">
    <source>
        <dbReference type="ARBA" id="ARBA00022840"/>
    </source>
</evidence>
<keyword evidence="3 6" id="KW-0547">Nucleotide-binding</keyword>
<dbReference type="InterPro" id="IPR050494">
    <property type="entry name" value="Ser_Thr_dual-spec_kinase"/>
</dbReference>
<feature type="region of interest" description="Disordered" evidence="7">
    <location>
        <begin position="495"/>
        <end position="523"/>
    </location>
</feature>
<keyword evidence="2" id="KW-0808">Transferase</keyword>
<dbReference type="InterPro" id="IPR008271">
    <property type="entry name" value="Ser/Thr_kinase_AS"/>
</dbReference>
<keyword evidence="10" id="KW-1185">Reference proteome</keyword>
<feature type="compositionally biased region" description="Basic and acidic residues" evidence="7">
    <location>
        <begin position="732"/>
        <end position="748"/>
    </location>
</feature>
<name>A0ABD3MJR8_9STRA</name>